<gene>
    <name evidence="2" type="ORF">FOZ62_000266</name>
    <name evidence="3" type="ORF">FOZ63_005680</name>
</gene>
<evidence type="ECO:0000313" key="4">
    <source>
        <dbReference type="Proteomes" id="UP000553632"/>
    </source>
</evidence>
<evidence type="ECO:0000313" key="3">
    <source>
        <dbReference type="EMBL" id="KAF4758750.1"/>
    </source>
</evidence>
<dbReference type="Proteomes" id="UP000574390">
    <property type="component" value="Unassembled WGS sequence"/>
</dbReference>
<evidence type="ECO:0000313" key="2">
    <source>
        <dbReference type="EMBL" id="KAF4712181.1"/>
    </source>
</evidence>
<reference evidence="4 5" key="1">
    <citation type="submission" date="2020-04" db="EMBL/GenBank/DDBJ databases">
        <title>Perkinsus olseni comparative genomics.</title>
        <authorList>
            <person name="Bogema D.R."/>
        </authorList>
    </citation>
    <scope>NUCLEOTIDE SEQUENCE [LARGE SCALE GENOMIC DNA]</scope>
    <source>
        <strain evidence="2">ATCC PRA-205</strain>
        <strain evidence="3 4">ATCC PRA-207</strain>
    </source>
</reference>
<accession>A0A7J6UN70</accession>
<dbReference type="EMBL" id="JABANO010001012">
    <property type="protein sequence ID" value="KAF4758750.1"/>
    <property type="molecule type" value="Genomic_DNA"/>
</dbReference>
<sequence length="231" mass="26678">MGKPKTRADHAAAREKREEKRARKAEARQKNAQEITDSIKRQYSDAERSYISMTEQVEKLSARIMYEMRERRLAELSKKHLAEFQEIDDETSTTSLSSIGGVNRVRFFRPSGRMFVISDRKEMLDSAETAIRDCEELIPKLKGIHQRFTEKQNEVGISAVARLWIGILHRRSATSKTYSRWLRNSEAALLRRVLHWQLDELAEVGKRMCPVAAWYLISTAVVLSHVTSSKL</sequence>
<keyword evidence="4" id="KW-1185">Reference proteome</keyword>
<protein>
    <submittedName>
        <fullName evidence="3">Uncharacterized protein</fullName>
    </submittedName>
</protein>
<comment type="caution">
    <text evidence="3">The sequence shown here is derived from an EMBL/GenBank/DDBJ whole genome shotgun (WGS) entry which is preliminary data.</text>
</comment>
<dbReference type="EMBL" id="JABANM010026919">
    <property type="protein sequence ID" value="KAF4712181.1"/>
    <property type="molecule type" value="Genomic_DNA"/>
</dbReference>
<proteinExistence type="predicted"/>
<organism evidence="3 4">
    <name type="scientific">Perkinsus olseni</name>
    <name type="common">Perkinsus atlanticus</name>
    <dbReference type="NCBI Taxonomy" id="32597"/>
    <lineage>
        <taxon>Eukaryota</taxon>
        <taxon>Sar</taxon>
        <taxon>Alveolata</taxon>
        <taxon>Perkinsozoa</taxon>
        <taxon>Perkinsea</taxon>
        <taxon>Perkinsida</taxon>
        <taxon>Perkinsidae</taxon>
        <taxon>Perkinsus</taxon>
    </lineage>
</organism>
<evidence type="ECO:0000256" key="1">
    <source>
        <dbReference type="SAM" id="MobiDB-lite"/>
    </source>
</evidence>
<dbReference type="AlphaFoldDB" id="A0A7J6UN70"/>
<dbReference type="Proteomes" id="UP000553632">
    <property type="component" value="Unassembled WGS sequence"/>
</dbReference>
<feature type="region of interest" description="Disordered" evidence="1">
    <location>
        <begin position="1"/>
        <end position="33"/>
    </location>
</feature>
<evidence type="ECO:0000313" key="5">
    <source>
        <dbReference type="Proteomes" id="UP000574390"/>
    </source>
</evidence>
<name>A0A7J6UN70_PEROL</name>